<dbReference type="Proteomes" id="UP000030624">
    <property type="component" value="Chromosome"/>
</dbReference>
<dbReference type="KEGG" id="gac:GACE_0296"/>
<sequence length="56" mass="6431">MLVVGDVRLEDISKITSHILLKYGEVISAMVRTEEVMSRKSFSFYRNILREGVEIA</sequence>
<reference evidence="1 2" key="1">
    <citation type="journal article" date="2015" name="Appl. Environ. Microbiol.">
        <title>The Geoglobus acetivorans genome: Fe(III) reduction, acetate utilization, autotrophic growth, and degradation of aromatic compounds in a hyperthermophilic archaeon.</title>
        <authorList>
            <person name="Mardanov A.V."/>
            <person name="Slododkina G.B."/>
            <person name="Slobodkin A.I."/>
            <person name="Beletsky A.V."/>
            <person name="Gavrilov S.N."/>
            <person name="Kublanov I.V."/>
            <person name="Bonch-Osmolovskaya E.A."/>
            <person name="Skryabin K.G."/>
            <person name="Ravin N.V."/>
        </authorList>
    </citation>
    <scope>NUCLEOTIDE SEQUENCE [LARGE SCALE GENOMIC DNA]</scope>
    <source>
        <strain evidence="1 2">SBH6</strain>
    </source>
</reference>
<organism evidence="1 2">
    <name type="scientific">Geoglobus acetivorans</name>
    <dbReference type="NCBI Taxonomy" id="565033"/>
    <lineage>
        <taxon>Archaea</taxon>
        <taxon>Methanobacteriati</taxon>
        <taxon>Methanobacteriota</taxon>
        <taxon>Archaeoglobi</taxon>
        <taxon>Archaeoglobales</taxon>
        <taxon>Archaeoglobaceae</taxon>
        <taxon>Geoglobus</taxon>
    </lineage>
</organism>
<accession>A0A0A7GEL4</accession>
<dbReference type="RefSeq" id="WP_158413785.1">
    <property type="nucleotide sequence ID" value="NZ_CP009552.1"/>
</dbReference>
<proteinExistence type="predicted"/>
<dbReference type="STRING" id="565033.GACE_0296"/>
<protein>
    <submittedName>
        <fullName evidence="1">Uncharacterized protein</fullName>
    </submittedName>
</protein>
<dbReference type="EMBL" id="CP009552">
    <property type="protein sequence ID" value="AIY89352.1"/>
    <property type="molecule type" value="Genomic_DNA"/>
</dbReference>
<name>A0A0A7GEL4_GEOAI</name>
<evidence type="ECO:0000313" key="2">
    <source>
        <dbReference type="Proteomes" id="UP000030624"/>
    </source>
</evidence>
<evidence type="ECO:0000313" key="1">
    <source>
        <dbReference type="EMBL" id="AIY89352.1"/>
    </source>
</evidence>
<dbReference type="GeneID" id="43503116"/>
<gene>
    <name evidence="1" type="ORF">GACE_0296</name>
</gene>
<dbReference type="AlphaFoldDB" id="A0A0A7GEL4"/>
<dbReference type="HOGENOM" id="CLU_3002989_0_0_2"/>